<evidence type="ECO:0000256" key="1">
    <source>
        <dbReference type="SAM" id="Coils"/>
    </source>
</evidence>
<reference evidence="2 3" key="1">
    <citation type="submission" date="2019-01" db="EMBL/GenBank/DDBJ databases">
        <title>RHIZO-ID as a novel technology for direct rhizobia identification.</title>
        <authorList>
            <person name="De Meyer S.E."/>
        </authorList>
    </citation>
    <scope>NUCLEOTIDE SEQUENCE [LARGE SCALE GENOMIC DNA]</scope>
    <source>
        <strain evidence="2 3">WSM448</strain>
    </source>
</reference>
<dbReference type="Proteomes" id="UP000283817">
    <property type="component" value="Unassembled WGS sequence"/>
</dbReference>
<accession>A0A444HHM2</accession>
<name>A0A444HHM2_RHILE</name>
<dbReference type="EMBL" id="SBHX01000142">
    <property type="protein sequence ID" value="RWX20845.1"/>
    <property type="molecule type" value="Genomic_DNA"/>
</dbReference>
<proteinExistence type="predicted"/>
<organism evidence="2 3">
    <name type="scientific">Rhizobium leguminosarum</name>
    <dbReference type="NCBI Taxonomy" id="384"/>
    <lineage>
        <taxon>Bacteria</taxon>
        <taxon>Pseudomonadati</taxon>
        <taxon>Pseudomonadota</taxon>
        <taxon>Alphaproteobacteria</taxon>
        <taxon>Hyphomicrobiales</taxon>
        <taxon>Rhizobiaceae</taxon>
        <taxon>Rhizobium/Agrobacterium group</taxon>
        <taxon>Rhizobium</taxon>
    </lineage>
</organism>
<evidence type="ECO:0000313" key="3">
    <source>
        <dbReference type="Proteomes" id="UP000283817"/>
    </source>
</evidence>
<gene>
    <name evidence="2" type="ORF">EHI47_38350</name>
</gene>
<sequence>MMPQRRLSREELFALVWEKPTSEIAKELGLSDVAIGKLCTKLQVPKPPRGYWARMQAGQRPRRPALAAFREELEAKRRDELREKTAESLSKLQRRFLELALAEMNSKGAGLAPPLGARPLVNLDRDVAAQVLLLIQGRAQVWVEEGRIATRWGPSVRNSVGRLVERLLPLAREQLLVFETESKRTSFRADGPVIFIRLTKRLQARVVGLANIVRDQELQHVVMPLVAADHAWSTHHLYSPESHLFLDSWLCVSAREIWVEWNRKSWREEDPPERHATNRIGLSDVMPVDFLPSSDKALSPVISGVAIKPYADRLRALQEAERVHEMMSTAAYAMQKEVPGEFLSVVDRLWFGEERPFQAARDAFRHVETELERWETELEAERSALARSILGIVPGDIATSESRGKLLRLSVTSVTLYSSGGCVSFMVSGIRFRKDGTLGKLQETLSLSFADERQT</sequence>
<keyword evidence="1" id="KW-0175">Coiled coil</keyword>
<evidence type="ECO:0000313" key="2">
    <source>
        <dbReference type="EMBL" id="RWX20845.1"/>
    </source>
</evidence>
<comment type="caution">
    <text evidence="2">The sequence shown here is derived from an EMBL/GenBank/DDBJ whole genome shotgun (WGS) entry which is preliminary data.</text>
</comment>
<feature type="coiled-coil region" evidence="1">
    <location>
        <begin position="357"/>
        <end position="384"/>
    </location>
</feature>
<protein>
    <submittedName>
        <fullName evidence="2">Uncharacterized protein</fullName>
    </submittedName>
</protein>
<dbReference type="RefSeq" id="WP_128412827.1">
    <property type="nucleotide sequence ID" value="NZ_SBHX01000142.1"/>
</dbReference>
<dbReference type="AlphaFoldDB" id="A0A444HHM2"/>